<organism evidence="2 3">
    <name type="scientific">Lachnoclostridium phocaeense</name>
    <dbReference type="NCBI Taxonomy" id="1871021"/>
    <lineage>
        <taxon>Bacteria</taxon>
        <taxon>Bacillati</taxon>
        <taxon>Bacillota</taxon>
        <taxon>Clostridia</taxon>
        <taxon>Lachnospirales</taxon>
        <taxon>Lachnospiraceae</taxon>
    </lineage>
</organism>
<keyword evidence="1" id="KW-0472">Membrane</keyword>
<dbReference type="EMBL" id="DYVY01000107">
    <property type="protein sequence ID" value="HJF94499.1"/>
    <property type="molecule type" value="Genomic_DNA"/>
</dbReference>
<dbReference type="Proteomes" id="UP000769156">
    <property type="component" value="Unassembled WGS sequence"/>
</dbReference>
<reference evidence="2" key="1">
    <citation type="journal article" date="2021" name="PeerJ">
        <title>Extensive microbial diversity within the chicken gut microbiome revealed by metagenomics and culture.</title>
        <authorList>
            <person name="Gilroy R."/>
            <person name="Ravi A."/>
            <person name="Getino M."/>
            <person name="Pursley I."/>
            <person name="Horton D.L."/>
            <person name="Alikhan N.F."/>
            <person name="Baker D."/>
            <person name="Gharbi K."/>
            <person name="Hall N."/>
            <person name="Watson M."/>
            <person name="Adriaenssens E.M."/>
            <person name="Foster-Nyarko E."/>
            <person name="Jarju S."/>
            <person name="Secka A."/>
            <person name="Antonio M."/>
            <person name="Oren A."/>
            <person name="Chaudhuri R.R."/>
            <person name="La Ragione R."/>
            <person name="Hildebrand F."/>
            <person name="Pallen M.J."/>
        </authorList>
    </citation>
    <scope>NUCLEOTIDE SEQUENCE</scope>
    <source>
        <strain evidence="2">ChiSjej5B23-16112</strain>
    </source>
</reference>
<protein>
    <submittedName>
        <fullName evidence="2">DUF1275 domain-containing protein</fullName>
    </submittedName>
</protein>
<dbReference type="RefSeq" id="WP_076780670.1">
    <property type="nucleotide sequence ID" value="NZ_CALKQL010000011.1"/>
</dbReference>
<dbReference type="InterPro" id="IPR010699">
    <property type="entry name" value="DUF1275"/>
</dbReference>
<dbReference type="PANTHER" id="PTHR37314">
    <property type="entry name" value="SLR0142 PROTEIN"/>
    <property type="match status" value="1"/>
</dbReference>
<dbReference type="Pfam" id="PF06912">
    <property type="entry name" value="DUF1275"/>
    <property type="match status" value="1"/>
</dbReference>
<dbReference type="OrthoDB" id="7057004at2"/>
<feature type="transmembrane region" description="Helical" evidence="1">
    <location>
        <begin position="57"/>
        <end position="78"/>
    </location>
</feature>
<dbReference type="PANTHER" id="PTHR37314:SF4">
    <property type="entry name" value="UPF0700 TRANSMEMBRANE PROTEIN YOAK"/>
    <property type="match status" value="1"/>
</dbReference>
<proteinExistence type="predicted"/>
<gene>
    <name evidence="2" type="ORF">K8V82_06875</name>
</gene>
<dbReference type="AlphaFoldDB" id="A0A921I1Z3"/>
<reference evidence="2" key="2">
    <citation type="submission" date="2021-09" db="EMBL/GenBank/DDBJ databases">
        <authorList>
            <person name="Gilroy R."/>
        </authorList>
    </citation>
    <scope>NUCLEOTIDE SEQUENCE</scope>
    <source>
        <strain evidence="2">ChiSjej5B23-16112</strain>
    </source>
</reference>
<name>A0A921I1Z3_9FIRM</name>
<keyword evidence="1" id="KW-0812">Transmembrane</keyword>
<feature type="transmembrane region" description="Helical" evidence="1">
    <location>
        <begin position="168"/>
        <end position="189"/>
    </location>
</feature>
<evidence type="ECO:0000313" key="3">
    <source>
        <dbReference type="Proteomes" id="UP000769156"/>
    </source>
</evidence>
<keyword evidence="1" id="KW-1133">Transmembrane helix</keyword>
<feature type="transmembrane region" description="Helical" evidence="1">
    <location>
        <begin position="195"/>
        <end position="216"/>
    </location>
</feature>
<feature type="transmembrane region" description="Helical" evidence="1">
    <location>
        <begin position="12"/>
        <end position="37"/>
    </location>
</feature>
<sequence>MENKKKYETPLHYMMAFVGGFFGVYTILSFCDLFGNAQTANMIYFVTDLLGHDFTDACLRLGGVFLFVAAIALTVWLPKHSRIDLQVASLFLDAAAAVMAGLFPADIHPVLALYPFFFATAFQWNSFKGAKGFASSTLFSTNNLKQFTMAATEVLLNKDKTHTVKAKFFGCTLLFFHVGVACSFVARSFIGPRSIWLALMPLSISLYTVCLANDWLPLSVTAGAEERG</sequence>
<accession>A0A921I1Z3</accession>
<comment type="caution">
    <text evidence="2">The sequence shown here is derived from an EMBL/GenBank/DDBJ whole genome shotgun (WGS) entry which is preliminary data.</text>
</comment>
<evidence type="ECO:0000313" key="2">
    <source>
        <dbReference type="EMBL" id="HJF94499.1"/>
    </source>
</evidence>
<evidence type="ECO:0000256" key="1">
    <source>
        <dbReference type="SAM" id="Phobius"/>
    </source>
</evidence>